<keyword evidence="3 7" id="KW-0812">Transmembrane</keyword>
<sequence>MTDKKHVDDNDDDALFVEEHDTVDAEENDTDAQNRNLIHSGKKRGSKKAKAILALAGFAFVGVVMLVIGLSQFFKKSDKTERAPTTAETEIYARDTNTVSLDDIKKNILGSSIAEVKSQVESGDNSQSKKDASGDTSDRGGAVALPNNGDSQTAAPDGDAPPTPAQRRLMGSALLDDGKISQSEKGAPGETSVQDTRAARQSNGDFLQGADFQDGSVMKLKNRRYLLAAGTIMSCVLKTKIVSSYPGITLCQVTKDVLSDDGKTVLIRGGAQLQGEQTKVIQQGMARVFVNWTTVKDGDVRVRIDALGADGLGASGVPAWVDNHFWQRFGGALMLSFIEDALAAGSSQLSKQNDSEFTMNNTTGTSSELAKTTLDNSINIPPTAYVNQGEMMSVIIPRNIDFSSVYEVKP</sequence>
<evidence type="ECO:0000313" key="8">
    <source>
        <dbReference type="EMBL" id="ECC3916767.1"/>
    </source>
</evidence>
<comment type="subcellular location">
    <subcellularLocation>
        <location evidence="1">Membrane</location>
        <topology evidence="1">Single-pass membrane protein</topology>
    </subcellularLocation>
</comment>
<reference evidence="8" key="1">
    <citation type="submission" date="2018-08" db="EMBL/GenBank/DDBJ databases">
        <authorList>
            <person name="Ashton P.M."/>
            <person name="Dallman T."/>
            <person name="Nair S."/>
            <person name="De Pinna E."/>
            <person name="Peters T."/>
            <person name="Grant K."/>
        </authorList>
    </citation>
    <scope>NUCLEOTIDE SEQUENCE [LARGE SCALE GENOMIC DNA]</scope>
    <source>
        <strain evidence="8">294779</strain>
    </source>
</reference>
<evidence type="ECO:0000256" key="7">
    <source>
        <dbReference type="SAM" id="Phobius"/>
    </source>
</evidence>
<accession>A0A5Y1YF65</accession>
<evidence type="ECO:0000256" key="6">
    <source>
        <dbReference type="SAM" id="MobiDB-lite"/>
    </source>
</evidence>
<evidence type="ECO:0000256" key="1">
    <source>
        <dbReference type="ARBA" id="ARBA00004167"/>
    </source>
</evidence>
<feature type="transmembrane region" description="Helical" evidence="7">
    <location>
        <begin position="52"/>
        <end position="74"/>
    </location>
</feature>
<dbReference type="Proteomes" id="UP000839735">
    <property type="component" value="Unassembled WGS sequence"/>
</dbReference>
<dbReference type="Gene3D" id="2.40.128.260">
    <property type="entry name" value="Type IV secretion system, VirB10/TraB/TrbI"/>
    <property type="match status" value="2"/>
</dbReference>
<dbReference type="Pfam" id="PF03743">
    <property type="entry name" value="TrbI"/>
    <property type="match status" value="1"/>
</dbReference>
<evidence type="ECO:0000256" key="2">
    <source>
        <dbReference type="ARBA" id="ARBA00010265"/>
    </source>
</evidence>
<keyword evidence="5 7" id="KW-0472">Membrane</keyword>
<dbReference type="CDD" id="cd16429">
    <property type="entry name" value="VirB10"/>
    <property type="match status" value="1"/>
</dbReference>
<keyword evidence="4 7" id="KW-1133">Transmembrane helix</keyword>
<evidence type="ECO:0000256" key="3">
    <source>
        <dbReference type="ARBA" id="ARBA00022692"/>
    </source>
</evidence>
<dbReference type="AlphaFoldDB" id="A0A5Y1YF65"/>
<feature type="region of interest" description="Disordered" evidence="6">
    <location>
        <begin position="1"/>
        <end position="32"/>
    </location>
</feature>
<dbReference type="InterPro" id="IPR005498">
    <property type="entry name" value="T4SS_VirB10/TraB/TrbI"/>
</dbReference>
<gene>
    <name evidence="8" type="ORF">CTQ69_22895</name>
</gene>
<dbReference type="InterPro" id="IPR042217">
    <property type="entry name" value="T4SS_VirB10/TrbI"/>
</dbReference>
<evidence type="ECO:0000256" key="5">
    <source>
        <dbReference type="ARBA" id="ARBA00023136"/>
    </source>
</evidence>
<name>A0A5Y1YF65_SALDZ</name>
<feature type="compositionally biased region" description="Basic and acidic residues" evidence="6">
    <location>
        <begin position="127"/>
        <end position="138"/>
    </location>
</feature>
<comment type="similarity">
    <text evidence="2">Belongs to the TrbI/VirB10 family.</text>
</comment>
<evidence type="ECO:0000256" key="4">
    <source>
        <dbReference type="ARBA" id="ARBA00022989"/>
    </source>
</evidence>
<feature type="region of interest" description="Disordered" evidence="6">
    <location>
        <begin position="117"/>
        <end position="166"/>
    </location>
</feature>
<feature type="compositionally biased region" description="Polar residues" evidence="6">
    <location>
        <begin position="191"/>
        <end position="204"/>
    </location>
</feature>
<proteinExistence type="inferred from homology"/>
<protein>
    <submittedName>
        <fullName evidence="8">TrbI/VirB10 family protein</fullName>
    </submittedName>
</protein>
<feature type="region of interest" description="Disordered" evidence="6">
    <location>
        <begin position="179"/>
        <end position="204"/>
    </location>
</feature>
<organism evidence="8">
    <name type="scientific">Salmonella diarizonae</name>
    <dbReference type="NCBI Taxonomy" id="59204"/>
    <lineage>
        <taxon>Bacteria</taxon>
        <taxon>Pseudomonadati</taxon>
        <taxon>Pseudomonadota</taxon>
        <taxon>Gammaproteobacteria</taxon>
        <taxon>Enterobacterales</taxon>
        <taxon>Enterobacteriaceae</taxon>
        <taxon>Salmonella</taxon>
    </lineage>
</organism>
<comment type="caution">
    <text evidence="8">The sequence shown here is derived from an EMBL/GenBank/DDBJ whole genome shotgun (WGS) entry which is preliminary data.</text>
</comment>
<dbReference type="GO" id="GO:0016020">
    <property type="term" value="C:membrane"/>
    <property type="evidence" value="ECO:0007669"/>
    <property type="project" value="UniProtKB-SubCell"/>
</dbReference>
<dbReference type="EMBL" id="AAIBIC010000038">
    <property type="protein sequence ID" value="ECC3916767.1"/>
    <property type="molecule type" value="Genomic_DNA"/>
</dbReference>